<proteinExistence type="predicted"/>
<dbReference type="STRING" id="75743.A0A401QGV5"/>
<comment type="caution">
    <text evidence="2">The sequence shown here is derived from an EMBL/GenBank/DDBJ whole genome shotgun (WGS) entry which is preliminary data.</text>
</comment>
<accession>A0A401QGV5</accession>
<feature type="compositionally biased region" description="Basic residues" evidence="1">
    <location>
        <begin position="53"/>
        <end position="72"/>
    </location>
</feature>
<evidence type="ECO:0000313" key="2">
    <source>
        <dbReference type="EMBL" id="GCB84614.1"/>
    </source>
</evidence>
<evidence type="ECO:0000256" key="1">
    <source>
        <dbReference type="SAM" id="MobiDB-lite"/>
    </source>
</evidence>
<evidence type="ECO:0000313" key="3">
    <source>
        <dbReference type="Proteomes" id="UP000288216"/>
    </source>
</evidence>
<protein>
    <submittedName>
        <fullName evidence="2">Uncharacterized protein</fullName>
    </submittedName>
</protein>
<dbReference type="EMBL" id="BFAA01078628">
    <property type="protein sequence ID" value="GCB84614.1"/>
    <property type="molecule type" value="Genomic_DNA"/>
</dbReference>
<keyword evidence="3" id="KW-1185">Reference proteome</keyword>
<gene>
    <name evidence="2" type="ORF">scyTo_0025249</name>
</gene>
<dbReference type="Proteomes" id="UP000288216">
    <property type="component" value="Unassembled WGS sequence"/>
</dbReference>
<feature type="non-terminal residue" evidence="2">
    <location>
        <position position="84"/>
    </location>
</feature>
<feature type="compositionally biased region" description="Polar residues" evidence="1">
    <location>
        <begin position="1"/>
        <end position="17"/>
    </location>
</feature>
<reference evidence="2 3" key="1">
    <citation type="journal article" date="2018" name="Nat. Ecol. Evol.">
        <title>Shark genomes provide insights into elasmobranch evolution and the origin of vertebrates.</title>
        <authorList>
            <person name="Hara Y"/>
            <person name="Yamaguchi K"/>
            <person name="Onimaru K"/>
            <person name="Kadota M"/>
            <person name="Koyanagi M"/>
            <person name="Keeley SD"/>
            <person name="Tatsumi K"/>
            <person name="Tanaka K"/>
            <person name="Motone F"/>
            <person name="Kageyama Y"/>
            <person name="Nozu R"/>
            <person name="Adachi N"/>
            <person name="Nishimura O"/>
            <person name="Nakagawa R"/>
            <person name="Tanegashima C"/>
            <person name="Kiyatake I"/>
            <person name="Matsumoto R"/>
            <person name="Murakumo K"/>
            <person name="Nishida K"/>
            <person name="Terakita A"/>
            <person name="Kuratani S"/>
            <person name="Sato K"/>
            <person name="Hyodo S Kuraku.S."/>
        </authorList>
    </citation>
    <scope>NUCLEOTIDE SEQUENCE [LARGE SCALE GENOMIC DNA]</scope>
</reference>
<organism evidence="2 3">
    <name type="scientific">Scyliorhinus torazame</name>
    <name type="common">Cloudy catshark</name>
    <name type="synonym">Catulus torazame</name>
    <dbReference type="NCBI Taxonomy" id="75743"/>
    <lineage>
        <taxon>Eukaryota</taxon>
        <taxon>Metazoa</taxon>
        <taxon>Chordata</taxon>
        <taxon>Craniata</taxon>
        <taxon>Vertebrata</taxon>
        <taxon>Chondrichthyes</taxon>
        <taxon>Elasmobranchii</taxon>
        <taxon>Galeomorphii</taxon>
        <taxon>Galeoidea</taxon>
        <taxon>Carcharhiniformes</taxon>
        <taxon>Scyliorhinidae</taxon>
        <taxon>Scyliorhinus</taxon>
    </lineage>
</organism>
<dbReference type="AlphaFoldDB" id="A0A401QGV5"/>
<feature type="region of interest" description="Disordered" evidence="1">
    <location>
        <begin position="1"/>
        <end position="84"/>
    </location>
</feature>
<name>A0A401QGV5_SCYTO</name>
<sequence>MKFVTVGNSTPAEQCENSPDLCFRSKQESEDENASDLDELKEKSDSGGSEFGKKKRKKRKEKKEKKIKRRKKEQGADEEDVGRK</sequence>